<dbReference type="PANTHER" id="PTHR44167">
    <property type="entry name" value="OVARIAN-SPECIFIC SERINE/THREONINE-PROTEIN KINASE LOK-RELATED"/>
    <property type="match status" value="1"/>
</dbReference>
<keyword evidence="4" id="KW-1185">Reference proteome</keyword>
<dbReference type="SUPFAM" id="SSF56112">
    <property type="entry name" value="Protein kinase-like (PK-like)"/>
    <property type="match status" value="1"/>
</dbReference>
<dbReference type="GO" id="GO:0004674">
    <property type="term" value="F:protein serine/threonine kinase activity"/>
    <property type="evidence" value="ECO:0007669"/>
    <property type="project" value="TreeGrafter"/>
</dbReference>
<feature type="region of interest" description="Disordered" evidence="1">
    <location>
        <begin position="390"/>
        <end position="428"/>
    </location>
</feature>
<dbReference type="GO" id="GO:0005524">
    <property type="term" value="F:ATP binding"/>
    <property type="evidence" value="ECO:0007669"/>
    <property type="project" value="InterPro"/>
</dbReference>
<dbReference type="PANTHER" id="PTHR44167:SF24">
    <property type="entry name" value="SERINE_THREONINE-PROTEIN KINASE CHK2"/>
    <property type="match status" value="1"/>
</dbReference>
<dbReference type="AlphaFoldDB" id="A0A9P8TSK2"/>
<proteinExistence type="predicted"/>
<feature type="domain" description="Protein kinase" evidence="2">
    <location>
        <begin position="86"/>
        <end position="389"/>
    </location>
</feature>
<dbReference type="OrthoDB" id="5979581at2759"/>
<name>A0A9P8TSK2_9HYPO</name>
<dbReference type="InterPro" id="IPR011009">
    <property type="entry name" value="Kinase-like_dom_sf"/>
</dbReference>
<dbReference type="GO" id="GO:0005737">
    <property type="term" value="C:cytoplasm"/>
    <property type="evidence" value="ECO:0007669"/>
    <property type="project" value="TreeGrafter"/>
</dbReference>
<comment type="caution">
    <text evidence="3">The sequence shown here is derived from an EMBL/GenBank/DDBJ whole genome shotgun (WGS) entry which is preliminary data.</text>
</comment>
<feature type="compositionally biased region" description="Basic and acidic residues" evidence="1">
    <location>
        <begin position="391"/>
        <end position="401"/>
    </location>
</feature>
<protein>
    <recommendedName>
        <fullName evidence="2">Protein kinase domain-containing protein</fullName>
    </recommendedName>
</protein>
<dbReference type="Pfam" id="PF00069">
    <property type="entry name" value="Pkinase"/>
    <property type="match status" value="1"/>
</dbReference>
<dbReference type="Proteomes" id="UP000827724">
    <property type="component" value="Unassembled WGS sequence"/>
</dbReference>
<dbReference type="InterPro" id="IPR000719">
    <property type="entry name" value="Prot_kinase_dom"/>
</dbReference>
<evidence type="ECO:0000256" key="1">
    <source>
        <dbReference type="SAM" id="MobiDB-lite"/>
    </source>
</evidence>
<dbReference type="EMBL" id="JAIWOZ010000004">
    <property type="protein sequence ID" value="KAH6606231.1"/>
    <property type="molecule type" value="Genomic_DNA"/>
</dbReference>
<accession>A0A9P8TSK2</accession>
<evidence type="ECO:0000313" key="4">
    <source>
        <dbReference type="Proteomes" id="UP000827724"/>
    </source>
</evidence>
<gene>
    <name evidence="3" type="ORF">Trco_005384</name>
</gene>
<sequence length="428" mass="48709">MAIIKRDLDHVKPDILLCPPEGTLGATIARRSIKDIHATLHFHPKSKVLMLTAASSRPIVYEHGGTDHEDLELSYPDGKSCVMRRSQNFLRIGDYRFVLEFVARGQDRDGVNVASSSYRSLHPLPLFNPGPMAYSKTCWNVWLHDKIPNTSITAGVNIYTGEPVAVKRLQKKTALRPYTKRRLQVACQYDKKLEKRVLGVIDQIFYSTPLAKYSFGDMPWQEVKIENRHALFHQTLVGLAELHEKNIIHGNILPESLLILAEDKPATAANDQTLAWRAAISLNMQQAKKRNASVCVAPEVWETEKKEALDRTKLDIWALGASWLFAFTVPPKNTKMREQVYRGLQKTLDCYTDKGSITKPLAKLLRQMLAWEPHDRPSVTEALASDAWQTIKDEKQEEEDRRKRKRIEMIQGGNSGEKRVRVLSPDLD</sequence>
<dbReference type="GO" id="GO:0005634">
    <property type="term" value="C:nucleus"/>
    <property type="evidence" value="ECO:0007669"/>
    <property type="project" value="TreeGrafter"/>
</dbReference>
<reference evidence="3" key="1">
    <citation type="submission" date="2021-08" db="EMBL/GenBank/DDBJ databases">
        <title>Chromosome-Level Trichoderma cornu-damae using Hi-C Data.</title>
        <authorList>
            <person name="Kim C.S."/>
        </authorList>
    </citation>
    <scope>NUCLEOTIDE SEQUENCE</scope>
    <source>
        <strain evidence="3">KA19-0412C</strain>
    </source>
</reference>
<dbReference type="SMART" id="SM00220">
    <property type="entry name" value="S_TKc"/>
    <property type="match status" value="1"/>
</dbReference>
<dbReference type="GO" id="GO:0044773">
    <property type="term" value="P:mitotic DNA damage checkpoint signaling"/>
    <property type="evidence" value="ECO:0007669"/>
    <property type="project" value="TreeGrafter"/>
</dbReference>
<dbReference type="PROSITE" id="PS50011">
    <property type="entry name" value="PROTEIN_KINASE_DOM"/>
    <property type="match status" value="1"/>
</dbReference>
<evidence type="ECO:0000313" key="3">
    <source>
        <dbReference type="EMBL" id="KAH6606231.1"/>
    </source>
</evidence>
<organism evidence="3 4">
    <name type="scientific">Trichoderma cornu-damae</name>
    <dbReference type="NCBI Taxonomy" id="654480"/>
    <lineage>
        <taxon>Eukaryota</taxon>
        <taxon>Fungi</taxon>
        <taxon>Dikarya</taxon>
        <taxon>Ascomycota</taxon>
        <taxon>Pezizomycotina</taxon>
        <taxon>Sordariomycetes</taxon>
        <taxon>Hypocreomycetidae</taxon>
        <taxon>Hypocreales</taxon>
        <taxon>Hypocreaceae</taxon>
        <taxon>Trichoderma</taxon>
    </lineage>
</organism>
<evidence type="ECO:0000259" key="2">
    <source>
        <dbReference type="PROSITE" id="PS50011"/>
    </source>
</evidence>
<dbReference type="Gene3D" id="1.10.510.10">
    <property type="entry name" value="Transferase(Phosphotransferase) domain 1"/>
    <property type="match status" value="1"/>
</dbReference>